<dbReference type="Proteomes" id="UP000031874">
    <property type="component" value="Chromosome"/>
</dbReference>
<evidence type="ECO:0000313" key="6">
    <source>
        <dbReference type="Proteomes" id="UP000031874"/>
    </source>
</evidence>
<dbReference type="AlphaFoldDB" id="A0AAI8BG71"/>
<dbReference type="InterPro" id="IPR029039">
    <property type="entry name" value="Flavoprotein-like_sf"/>
</dbReference>
<dbReference type="InterPro" id="IPR001226">
    <property type="entry name" value="Flavodoxin_CS"/>
</dbReference>
<keyword evidence="3" id="KW-0288">FMN</keyword>
<dbReference type="RefSeq" id="WP_010032818.1">
    <property type="nucleotide sequence ID" value="NC_007880.1"/>
</dbReference>
<evidence type="ECO:0000256" key="2">
    <source>
        <dbReference type="ARBA" id="ARBA00022630"/>
    </source>
</evidence>
<dbReference type="PROSITE" id="PS00201">
    <property type="entry name" value="FLAVODOXIN"/>
    <property type="match status" value="1"/>
</dbReference>
<reference evidence="5 6" key="1">
    <citation type="journal article" date="2015" name="Genome Announc.">
        <title>Genome sequencing of 18 francisella strains to aid in assay development and testing.</title>
        <authorList>
            <person name="Johnson S.L."/>
            <person name="Daligault H.E."/>
            <person name="Davenport K.W."/>
            <person name="Coyne S.R."/>
            <person name="Frey K.G."/>
            <person name="Koroleva G.I."/>
            <person name="Broomall S.M."/>
            <person name="Bishop-Lilly K.A."/>
            <person name="Bruce D.C."/>
            <person name="Chertkov O."/>
            <person name="Freitas T."/>
            <person name="Jaissle J."/>
            <person name="Ladner J.T."/>
            <person name="Rosenzweig C.N."/>
            <person name="Gibbons H.S."/>
            <person name="Palacios G.F."/>
            <person name="Redden C.L."/>
            <person name="Xu Y."/>
            <person name="Minogue T.D."/>
            <person name="Chain P.S."/>
        </authorList>
    </citation>
    <scope>NUCLEOTIDE SEQUENCE [LARGE SCALE GENOMIC DNA]</scope>
    <source>
        <strain evidence="5 6">LVS</strain>
    </source>
</reference>
<proteinExistence type="predicted"/>
<dbReference type="SUPFAM" id="SSF52218">
    <property type="entry name" value="Flavoproteins"/>
    <property type="match status" value="1"/>
</dbReference>
<organism evidence="5 6">
    <name type="scientific">Francisella tularensis subsp. holarctica (strain LVS)</name>
    <dbReference type="NCBI Taxonomy" id="376619"/>
    <lineage>
        <taxon>Bacteria</taxon>
        <taxon>Pseudomonadati</taxon>
        <taxon>Pseudomonadota</taxon>
        <taxon>Gammaproteobacteria</taxon>
        <taxon>Thiotrichales</taxon>
        <taxon>Francisellaceae</taxon>
        <taxon>Francisella</taxon>
    </lineage>
</organism>
<dbReference type="GO" id="GO:0009055">
    <property type="term" value="F:electron transfer activity"/>
    <property type="evidence" value="ECO:0007669"/>
    <property type="project" value="InterPro"/>
</dbReference>
<dbReference type="GO" id="GO:0010181">
    <property type="term" value="F:FMN binding"/>
    <property type="evidence" value="ECO:0007669"/>
    <property type="project" value="InterPro"/>
</dbReference>
<feature type="domain" description="Flavodoxin-like" evidence="4">
    <location>
        <begin position="4"/>
        <end position="43"/>
    </location>
</feature>
<dbReference type="PROSITE" id="PS50902">
    <property type="entry name" value="FLAVODOXIN_LIKE"/>
    <property type="match status" value="1"/>
</dbReference>
<name>A0AAI8BG71_FRATH</name>
<protein>
    <submittedName>
        <fullName evidence="5">Quinone-oxidoreductase QR2</fullName>
    </submittedName>
</protein>
<dbReference type="InterPro" id="IPR008254">
    <property type="entry name" value="Flavodoxin/NO_synth"/>
</dbReference>
<keyword evidence="2" id="KW-0285">Flavoprotein</keyword>
<sequence length="43" mass="4873">MKKLAIVYYSSYGHTKVLAEEVKRGIDSIANVESTLFDPITKR</sequence>
<evidence type="ECO:0000256" key="3">
    <source>
        <dbReference type="ARBA" id="ARBA00022643"/>
    </source>
</evidence>
<gene>
    <name evidence="5" type="ORF">AW21_1567</name>
</gene>
<evidence type="ECO:0000313" key="5">
    <source>
        <dbReference type="EMBL" id="AJI58405.1"/>
    </source>
</evidence>
<dbReference type="Gene3D" id="3.40.50.360">
    <property type="match status" value="1"/>
</dbReference>
<accession>A0AAI8BG71</accession>
<evidence type="ECO:0000259" key="4">
    <source>
        <dbReference type="PROSITE" id="PS50902"/>
    </source>
</evidence>
<dbReference type="EMBL" id="CP009694">
    <property type="protein sequence ID" value="AJI58405.1"/>
    <property type="molecule type" value="Genomic_DNA"/>
</dbReference>
<comment type="cofactor">
    <cofactor evidence="1">
        <name>FMN</name>
        <dbReference type="ChEBI" id="CHEBI:58210"/>
    </cofactor>
</comment>
<evidence type="ECO:0000256" key="1">
    <source>
        <dbReference type="ARBA" id="ARBA00001917"/>
    </source>
</evidence>